<gene>
    <name evidence="3" type="ORF">Stube_34290</name>
</gene>
<reference evidence="3 4" key="1">
    <citation type="submission" date="2019-12" db="EMBL/GenBank/DDBJ databases">
        <title>Whole genome shotgun sequence of Streptomyces tubercidicus NBRC 13090.</title>
        <authorList>
            <person name="Ichikawa N."/>
            <person name="Kimura A."/>
            <person name="Kitahashi Y."/>
            <person name="Komaki H."/>
            <person name="Tamura T."/>
        </authorList>
    </citation>
    <scope>NUCLEOTIDE SEQUENCE [LARGE SCALE GENOMIC DNA]</scope>
    <source>
        <strain evidence="3 4">NBRC 13090</strain>
    </source>
</reference>
<organism evidence="3 4">
    <name type="scientific">Streptomyces tubercidicus</name>
    <dbReference type="NCBI Taxonomy" id="47759"/>
    <lineage>
        <taxon>Bacteria</taxon>
        <taxon>Bacillati</taxon>
        <taxon>Actinomycetota</taxon>
        <taxon>Actinomycetes</taxon>
        <taxon>Kitasatosporales</taxon>
        <taxon>Streptomycetaceae</taxon>
        <taxon>Streptomyces</taxon>
    </lineage>
</organism>
<dbReference type="InterPro" id="IPR025164">
    <property type="entry name" value="Toastrack_DUF4097"/>
</dbReference>
<dbReference type="EMBL" id="BLIR01000001">
    <property type="protein sequence ID" value="GFE38756.1"/>
    <property type="molecule type" value="Genomic_DNA"/>
</dbReference>
<sequence length="258" mass="26222">MGPHPANYRPFPGEFMRMRVHFIGVVALTGIGACALSSCGLLPGKTFQDDATVSKKITSVRLDSGSGGLTVHGGKDGGAVSVHRAVSYHGDRPRGATHRVKDGVLVLSGCGSNCTVDYTIELPAGVPVSGETSSGAVELAKVGPVKMTTSSGDIQLDGVTGAVDARTTNGRITGRGLSGAKIAAETSNGAIDLTPATAQNVRAKTSNGAITLKLPKGAYRVDADTGNGEEHIGIAQDPAARFRLELSTSNGDITANAA</sequence>
<keyword evidence="1" id="KW-0812">Transmembrane</keyword>
<feature type="transmembrane region" description="Helical" evidence="1">
    <location>
        <begin position="20"/>
        <end position="42"/>
    </location>
</feature>
<evidence type="ECO:0000313" key="3">
    <source>
        <dbReference type="EMBL" id="GFE38756.1"/>
    </source>
</evidence>
<dbReference type="AlphaFoldDB" id="A0A640UXN6"/>
<feature type="domain" description="DUF4097" evidence="2">
    <location>
        <begin position="128"/>
        <end position="255"/>
    </location>
</feature>
<evidence type="ECO:0000313" key="4">
    <source>
        <dbReference type="Proteomes" id="UP000431826"/>
    </source>
</evidence>
<keyword evidence="3" id="KW-0449">Lipoprotein</keyword>
<protein>
    <submittedName>
        <fullName evidence="3">Lipoprotein</fullName>
    </submittedName>
</protein>
<keyword evidence="1" id="KW-1133">Transmembrane helix</keyword>
<comment type="caution">
    <text evidence="3">The sequence shown here is derived from an EMBL/GenBank/DDBJ whole genome shotgun (WGS) entry which is preliminary data.</text>
</comment>
<evidence type="ECO:0000256" key="1">
    <source>
        <dbReference type="SAM" id="Phobius"/>
    </source>
</evidence>
<dbReference type="Proteomes" id="UP000431826">
    <property type="component" value="Unassembled WGS sequence"/>
</dbReference>
<keyword evidence="4" id="KW-1185">Reference proteome</keyword>
<keyword evidence="1" id="KW-0472">Membrane</keyword>
<evidence type="ECO:0000259" key="2">
    <source>
        <dbReference type="Pfam" id="PF13349"/>
    </source>
</evidence>
<dbReference type="Pfam" id="PF13349">
    <property type="entry name" value="DUF4097"/>
    <property type="match status" value="1"/>
</dbReference>
<proteinExistence type="predicted"/>
<name>A0A640UXN6_9ACTN</name>
<accession>A0A640UXN6</accession>